<keyword evidence="2" id="KW-1185">Reference proteome</keyword>
<proteinExistence type="predicted"/>
<dbReference type="OrthoDB" id="2393717at2759"/>
<name>A0A9N9J802_9GLOM</name>
<gene>
    <name evidence="1" type="ORF">AMORRO_LOCUS16430</name>
</gene>
<dbReference type="EMBL" id="CAJVPV010044946">
    <property type="protein sequence ID" value="CAG8768315.1"/>
    <property type="molecule type" value="Genomic_DNA"/>
</dbReference>
<reference evidence="1" key="1">
    <citation type="submission" date="2021-06" db="EMBL/GenBank/DDBJ databases">
        <authorList>
            <person name="Kallberg Y."/>
            <person name="Tangrot J."/>
            <person name="Rosling A."/>
        </authorList>
    </citation>
    <scope>NUCLEOTIDE SEQUENCE</scope>
    <source>
        <strain evidence="1">CL551</strain>
    </source>
</reference>
<dbReference type="Proteomes" id="UP000789342">
    <property type="component" value="Unassembled WGS sequence"/>
</dbReference>
<feature type="non-terminal residue" evidence="1">
    <location>
        <position position="333"/>
    </location>
</feature>
<dbReference type="AlphaFoldDB" id="A0A9N9J802"/>
<evidence type="ECO:0000313" key="2">
    <source>
        <dbReference type="Proteomes" id="UP000789342"/>
    </source>
</evidence>
<organism evidence="1 2">
    <name type="scientific">Acaulospora morrowiae</name>
    <dbReference type="NCBI Taxonomy" id="94023"/>
    <lineage>
        <taxon>Eukaryota</taxon>
        <taxon>Fungi</taxon>
        <taxon>Fungi incertae sedis</taxon>
        <taxon>Mucoromycota</taxon>
        <taxon>Glomeromycotina</taxon>
        <taxon>Glomeromycetes</taxon>
        <taxon>Diversisporales</taxon>
        <taxon>Acaulosporaceae</taxon>
        <taxon>Acaulospora</taxon>
    </lineage>
</organism>
<sequence length="333" mass="39202">RNVFDWMKMFAIAPVVDPSYTFLVNIEKHNYDQRNQVLNFYNLLKRNVKPYLDRIEDRPQTYQTAIEKIIEISFFDMESCDFLVREMIGKERMNERIKRSIDKFISQYIDSDDPRNLERHFKSLSEDLRVECAPVFCEQFSKLLSNNRISWKSEYLESMFHLFSQLFTAELDIMKVLVLLSKSRNVDLLLSFPKWSKFALESRNVKADFRTKISTLCEEWYSTIMSAVTNQKNTANPVIFLYQQLSAISFVLQRRTDIYKKLVDTVEQKILNFPQEWSFKATSFVGALESRIVGDFEKVLRQRLKSPLSIDTNDNAVIKIISQICNSSGSPLY</sequence>
<comment type="caution">
    <text evidence="1">The sequence shown here is derived from an EMBL/GenBank/DDBJ whole genome shotgun (WGS) entry which is preliminary data.</text>
</comment>
<protein>
    <submittedName>
        <fullName evidence="1">15192_t:CDS:1</fullName>
    </submittedName>
</protein>
<feature type="non-terminal residue" evidence="1">
    <location>
        <position position="1"/>
    </location>
</feature>
<accession>A0A9N9J802</accession>
<evidence type="ECO:0000313" key="1">
    <source>
        <dbReference type="EMBL" id="CAG8768315.1"/>
    </source>
</evidence>